<dbReference type="InterPro" id="IPR011335">
    <property type="entry name" value="Restrct_endonuc-II-like"/>
</dbReference>
<name>A0A387AQU1_9LACO</name>
<keyword evidence="1" id="KW-0378">Hydrolase</keyword>
<feature type="coiled-coil region" evidence="2">
    <location>
        <begin position="108"/>
        <end position="173"/>
    </location>
</feature>
<evidence type="ECO:0000256" key="1">
    <source>
        <dbReference type="ARBA" id="ARBA00022801"/>
    </source>
</evidence>
<dbReference type="PANTHER" id="PTHR30015">
    <property type="entry name" value="MRR RESTRICTION SYSTEM PROTEIN"/>
    <property type="match status" value="1"/>
</dbReference>
<dbReference type="PANTHER" id="PTHR30015:SF6">
    <property type="entry name" value="SLL1429 PROTEIN"/>
    <property type="match status" value="1"/>
</dbReference>
<dbReference type="InterPro" id="IPR007560">
    <property type="entry name" value="Restrct_endonuc_IV_Mrr"/>
</dbReference>
<protein>
    <recommendedName>
        <fullName evidence="4">Restriction endonuclease type IV Mrr domain-containing protein</fullName>
    </recommendedName>
</protein>
<dbReference type="SUPFAM" id="SSF52980">
    <property type="entry name" value="Restriction endonuclease-like"/>
    <property type="match status" value="1"/>
</dbReference>
<keyword evidence="6" id="KW-1185">Reference proteome</keyword>
<dbReference type="EMBL" id="CP032626">
    <property type="protein sequence ID" value="AYF91998.1"/>
    <property type="molecule type" value="Genomic_DNA"/>
</dbReference>
<dbReference type="GO" id="GO:0009307">
    <property type="term" value="P:DNA restriction-modification system"/>
    <property type="evidence" value="ECO:0007669"/>
    <property type="project" value="InterPro"/>
</dbReference>
<accession>A0A387AQU1</accession>
<dbReference type="OrthoDB" id="9797274at2"/>
<gene>
    <name evidence="5" type="ORF">D7I45_00085</name>
</gene>
<organism evidence="5 6">
    <name type="scientific">Apilactobacillus bombintestini</name>
    <dbReference type="NCBI Taxonomy" id="2419772"/>
    <lineage>
        <taxon>Bacteria</taxon>
        <taxon>Bacillati</taxon>
        <taxon>Bacillota</taxon>
        <taxon>Bacilli</taxon>
        <taxon>Lactobacillales</taxon>
        <taxon>Lactobacillaceae</taxon>
        <taxon>Apilactobacillus</taxon>
    </lineage>
</organism>
<evidence type="ECO:0000259" key="4">
    <source>
        <dbReference type="Pfam" id="PF04471"/>
    </source>
</evidence>
<dbReference type="AlphaFoldDB" id="A0A387AQU1"/>
<evidence type="ECO:0000256" key="3">
    <source>
        <dbReference type="SAM" id="Phobius"/>
    </source>
</evidence>
<keyword evidence="3" id="KW-1133">Transmembrane helix</keyword>
<dbReference type="GO" id="GO:0015666">
    <property type="term" value="F:restriction endodeoxyribonuclease activity"/>
    <property type="evidence" value="ECO:0007669"/>
    <property type="project" value="TreeGrafter"/>
</dbReference>
<keyword evidence="3" id="KW-0812">Transmembrane</keyword>
<reference evidence="5 6" key="1">
    <citation type="submission" date="2018-09" db="EMBL/GenBank/DDBJ databases">
        <title>Genome sequencing of strain BHWM-4.</title>
        <authorList>
            <person name="Heo J."/>
            <person name="Kim S.-J."/>
            <person name="Kwon S.-W."/>
        </authorList>
    </citation>
    <scope>NUCLEOTIDE SEQUENCE [LARGE SCALE GENOMIC DNA]</scope>
    <source>
        <strain evidence="5 6">BHWM-4</strain>
    </source>
</reference>
<keyword evidence="2" id="KW-0175">Coiled coil</keyword>
<evidence type="ECO:0000256" key="2">
    <source>
        <dbReference type="SAM" id="Coils"/>
    </source>
</evidence>
<dbReference type="InterPro" id="IPR052906">
    <property type="entry name" value="Type_IV_Methyl-Rstrct_Enzyme"/>
</dbReference>
<dbReference type="Proteomes" id="UP000272003">
    <property type="component" value="Chromosome"/>
</dbReference>
<proteinExistence type="predicted"/>
<dbReference type="Gene3D" id="3.40.1350.10">
    <property type="match status" value="1"/>
</dbReference>
<feature type="domain" description="Restriction endonuclease type IV Mrr" evidence="4">
    <location>
        <begin position="195"/>
        <end position="304"/>
    </location>
</feature>
<dbReference type="KEGG" id="abom:D7I45_00085"/>
<evidence type="ECO:0000313" key="6">
    <source>
        <dbReference type="Proteomes" id="UP000272003"/>
    </source>
</evidence>
<dbReference type="Pfam" id="PF04471">
    <property type="entry name" value="Mrr_cat"/>
    <property type="match status" value="1"/>
</dbReference>
<keyword evidence="3" id="KW-0472">Membrane</keyword>
<sequence>MKTIRLIRRGLYIIVLLNIIDAIAQFRQLHTLSQWMVQLIAIWAALCIFYVLLPAPEKQFLWTIRNNILGKKSTLLVLKHKKLTSGYENSHPHLAAHTYTDDATHEKIVAAESKLQQLQDRIQSMNAYRNQLSRQINDLNQTYQMLQDLTSKRDELVAEVKQLQKKKQHLTDAKISKDYQEYRNYKSKSILEKVDEYDGYQFERFTCQLLENLGFTQVQITHGSGDYGVDVYAINGDTSYVFQCKLYSTPVGIKAVQEANSGRSFYDSKKAVVVTNNYFTPHAITASKKLDVDLWNRDKLADLIAESDT</sequence>
<evidence type="ECO:0000313" key="5">
    <source>
        <dbReference type="EMBL" id="AYF91998.1"/>
    </source>
</evidence>
<feature type="transmembrane region" description="Helical" evidence="3">
    <location>
        <begin position="12"/>
        <end position="29"/>
    </location>
</feature>
<dbReference type="GO" id="GO:0003677">
    <property type="term" value="F:DNA binding"/>
    <property type="evidence" value="ECO:0007669"/>
    <property type="project" value="InterPro"/>
</dbReference>
<feature type="transmembrane region" description="Helical" evidence="3">
    <location>
        <begin position="35"/>
        <end position="53"/>
    </location>
</feature>
<dbReference type="InterPro" id="IPR011856">
    <property type="entry name" value="tRNA_endonuc-like_dom_sf"/>
</dbReference>